<gene>
    <name evidence="1" type="ORF">UFOPK2958_00730</name>
</gene>
<protein>
    <submittedName>
        <fullName evidence="1">Unannotated protein</fullName>
    </submittedName>
</protein>
<evidence type="ECO:0000313" key="1">
    <source>
        <dbReference type="EMBL" id="CAB4784064.1"/>
    </source>
</evidence>
<accession>A0A6J6WL27</accession>
<dbReference type="EMBL" id="CAFAAB010000070">
    <property type="protein sequence ID" value="CAB4784064.1"/>
    <property type="molecule type" value="Genomic_DNA"/>
</dbReference>
<dbReference type="AlphaFoldDB" id="A0A6J6WL27"/>
<reference evidence="1" key="1">
    <citation type="submission" date="2020-05" db="EMBL/GenBank/DDBJ databases">
        <authorList>
            <person name="Chiriac C."/>
            <person name="Salcher M."/>
            <person name="Ghai R."/>
            <person name="Kavagutti S V."/>
        </authorList>
    </citation>
    <scope>NUCLEOTIDE SEQUENCE</scope>
</reference>
<proteinExistence type="predicted"/>
<sequence length="167" mass="19202">MLQTIALISLFMFVNWQKTPEIVQDDLFHEFAISIVSEFGGVGKRWLEELWGIIRPNEQVLAIAGGAYFRLRDTSGGRVTVGGRVSFGLVVTNQRIIWLHSEGLHLFWSLKNIAELSLIRRGDLRFIMSDGSRVQVALELWMLRKARIARVNMTLEALMRERLQHQP</sequence>
<name>A0A6J6WL27_9ZZZZ</name>
<organism evidence="1">
    <name type="scientific">freshwater metagenome</name>
    <dbReference type="NCBI Taxonomy" id="449393"/>
    <lineage>
        <taxon>unclassified sequences</taxon>
        <taxon>metagenomes</taxon>
        <taxon>ecological metagenomes</taxon>
    </lineage>
</organism>